<dbReference type="AlphaFoldDB" id="A0AAV7UWF1"/>
<feature type="region of interest" description="Disordered" evidence="1">
    <location>
        <begin position="1"/>
        <end position="43"/>
    </location>
</feature>
<keyword evidence="3" id="KW-1185">Reference proteome</keyword>
<dbReference type="Proteomes" id="UP001066276">
    <property type="component" value="Chromosome 2_2"/>
</dbReference>
<name>A0AAV7UWF1_PLEWA</name>
<gene>
    <name evidence="2" type="ORF">NDU88_001561</name>
</gene>
<comment type="caution">
    <text evidence="2">The sequence shown here is derived from an EMBL/GenBank/DDBJ whole genome shotgun (WGS) entry which is preliminary data.</text>
</comment>
<evidence type="ECO:0000313" key="3">
    <source>
        <dbReference type="Proteomes" id="UP001066276"/>
    </source>
</evidence>
<evidence type="ECO:0000313" key="2">
    <source>
        <dbReference type="EMBL" id="KAJ1192249.1"/>
    </source>
</evidence>
<organism evidence="2 3">
    <name type="scientific">Pleurodeles waltl</name>
    <name type="common">Iberian ribbed newt</name>
    <dbReference type="NCBI Taxonomy" id="8319"/>
    <lineage>
        <taxon>Eukaryota</taxon>
        <taxon>Metazoa</taxon>
        <taxon>Chordata</taxon>
        <taxon>Craniata</taxon>
        <taxon>Vertebrata</taxon>
        <taxon>Euteleostomi</taxon>
        <taxon>Amphibia</taxon>
        <taxon>Batrachia</taxon>
        <taxon>Caudata</taxon>
        <taxon>Salamandroidea</taxon>
        <taxon>Salamandridae</taxon>
        <taxon>Pleurodelinae</taxon>
        <taxon>Pleurodeles</taxon>
    </lineage>
</organism>
<dbReference type="EMBL" id="JANPWB010000004">
    <property type="protein sequence ID" value="KAJ1192249.1"/>
    <property type="molecule type" value="Genomic_DNA"/>
</dbReference>
<proteinExistence type="predicted"/>
<reference evidence="2" key="1">
    <citation type="journal article" date="2022" name="bioRxiv">
        <title>Sequencing and chromosome-scale assembly of the giantPleurodeles waltlgenome.</title>
        <authorList>
            <person name="Brown T."/>
            <person name="Elewa A."/>
            <person name="Iarovenko S."/>
            <person name="Subramanian E."/>
            <person name="Araus A.J."/>
            <person name="Petzold A."/>
            <person name="Susuki M."/>
            <person name="Suzuki K.-i.T."/>
            <person name="Hayashi T."/>
            <person name="Toyoda A."/>
            <person name="Oliveira C."/>
            <person name="Osipova E."/>
            <person name="Leigh N.D."/>
            <person name="Simon A."/>
            <person name="Yun M.H."/>
        </authorList>
    </citation>
    <scope>NUCLEOTIDE SEQUENCE</scope>
    <source>
        <strain evidence="2">20211129_DDA</strain>
        <tissue evidence="2">Liver</tissue>
    </source>
</reference>
<evidence type="ECO:0000256" key="1">
    <source>
        <dbReference type="SAM" id="MobiDB-lite"/>
    </source>
</evidence>
<accession>A0AAV7UWF1</accession>
<protein>
    <submittedName>
        <fullName evidence="2">Uncharacterized protein</fullName>
    </submittedName>
</protein>
<sequence length="182" mass="19347">MSHRAEDKLSPQHCVGPLAPQDPREAKGAPSPPQLVIRGPITPLGTPGGFHRTWESEATWCLFSCGPPGPVPLWPDCRRRLLRCRSAPCLCGLTAQTPPTWPLRTARALSAAYADRSPSRTTGRLSDRSTCPRVPLVPHDPRGALTGGGPGPLSSCKGPGGRAHGHTSGYATIWPQPPICSF</sequence>
<feature type="region of interest" description="Disordered" evidence="1">
    <location>
        <begin position="112"/>
        <end position="161"/>
    </location>
</feature>
<feature type="compositionally biased region" description="Basic and acidic residues" evidence="1">
    <location>
        <begin position="1"/>
        <end position="10"/>
    </location>
</feature>